<evidence type="ECO:0000256" key="2">
    <source>
        <dbReference type="ARBA" id="ARBA00013194"/>
    </source>
</evidence>
<dbReference type="InterPro" id="IPR000297">
    <property type="entry name" value="PPIase_PpiC"/>
</dbReference>
<name>A0AAW4L2R5_9BACT</name>
<dbReference type="GO" id="GO:0003755">
    <property type="term" value="F:peptidyl-prolyl cis-trans isomerase activity"/>
    <property type="evidence" value="ECO:0007669"/>
    <property type="project" value="UniProtKB-KW"/>
</dbReference>
<dbReference type="InterPro" id="IPR027304">
    <property type="entry name" value="Trigger_fact/SurA_dom_sf"/>
</dbReference>
<dbReference type="EC" id="5.2.1.8" evidence="2"/>
<comment type="caution">
    <text evidence="9">The sequence shown here is derived from an EMBL/GenBank/DDBJ whole genome shotgun (WGS) entry which is preliminary data.</text>
</comment>
<reference evidence="9 10" key="1">
    <citation type="submission" date="2021-05" db="EMBL/GenBank/DDBJ databases">
        <title>The draft genome of Geobacter pelophilus DSM 12255.</title>
        <authorList>
            <person name="Xu Z."/>
            <person name="Masuda Y."/>
            <person name="Itoh H."/>
            <person name="Senoo K."/>
        </authorList>
    </citation>
    <scope>NUCLEOTIDE SEQUENCE [LARGE SCALE GENOMIC DNA]</scope>
    <source>
        <strain evidence="9 10">DSM 12255</strain>
    </source>
</reference>
<evidence type="ECO:0000256" key="4">
    <source>
        <dbReference type="ARBA" id="ARBA00023110"/>
    </source>
</evidence>
<keyword evidence="5 6" id="KW-0413">Isomerase</keyword>
<comment type="catalytic activity">
    <reaction evidence="1">
        <text>[protein]-peptidylproline (omega=180) = [protein]-peptidylproline (omega=0)</text>
        <dbReference type="Rhea" id="RHEA:16237"/>
        <dbReference type="Rhea" id="RHEA-COMP:10747"/>
        <dbReference type="Rhea" id="RHEA-COMP:10748"/>
        <dbReference type="ChEBI" id="CHEBI:83833"/>
        <dbReference type="ChEBI" id="CHEBI:83834"/>
        <dbReference type="EC" id="5.2.1.8"/>
    </reaction>
</comment>
<dbReference type="SUPFAM" id="SSF54534">
    <property type="entry name" value="FKBP-like"/>
    <property type="match status" value="1"/>
</dbReference>
<dbReference type="InterPro" id="IPR046357">
    <property type="entry name" value="PPIase_dom_sf"/>
</dbReference>
<evidence type="ECO:0000313" key="10">
    <source>
        <dbReference type="Proteomes" id="UP000811899"/>
    </source>
</evidence>
<evidence type="ECO:0000256" key="7">
    <source>
        <dbReference type="SAM" id="MobiDB-lite"/>
    </source>
</evidence>
<dbReference type="PANTHER" id="PTHR47245:SF1">
    <property type="entry name" value="FOLDASE PROTEIN PRSA"/>
    <property type="match status" value="1"/>
</dbReference>
<feature type="region of interest" description="Disordered" evidence="7">
    <location>
        <begin position="218"/>
        <end position="249"/>
    </location>
</feature>
<evidence type="ECO:0000259" key="8">
    <source>
        <dbReference type="PROSITE" id="PS50198"/>
    </source>
</evidence>
<keyword evidence="10" id="KW-1185">Reference proteome</keyword>
<dbReference type="Gene3D" id="1.10.8.1040">
    <property type="match status" value="1"/>
</dbReference>
<dbReference type="SUPFAM" id="SSF109998">
    <property type="entry name" value="Triger factor/SurA peptide-binding domain-like"/>
    <property type="match status" value="1"/>
</dbReference>
<dbReference type="PANTHER" id="PTHR47245">
    <property type="entry name" value="PEPTIDYLPROLYL ISOMERASE"/>
    <property type="match status" value="1"/>
</dbReference>
<keyword evidence="4 6" id="KW-0697">Rotamase</keyword>
<dbReference type="InterPro" id="IPR050245">
    <property type="entry name" value="PrsA_foldase"/>
</dbReference>
<dbReference type="Proteomes" id="UP000811899">
    <property type="component" value="Unassembled WGS sequence"/>
</dbReference>
<feature type="compositionally biased region" description="Basic and acidic residues" evidence="7">
    <location>
        <begin position="218"/>
        <end position="237"/>
    </location>
</feature>
<evidence type="ECO:0000313" key="9">
    <source>
        <dbReference type="EMBL" id="MBT0664095.1"/>
    </source>
</evidence>
<evidence type="ECO:0000256" key="3">
    <source>
        <dbReference type="ARBA" id="ARBA00022729"/>
    </source>
</evidence>
<proteinExistence type="predicted"/>
<dbReference type="Pfam" id="PF13616">
    <property type="entry name" value="Rotamase_3"/>
    <property type="match status" value="1"/>
</dbReference>
<organism evidence="9 10">
    <name type="scientific">Geoanaerobacter pelophilus</name>
    <dbReference type="NCBI Taxonomy" id="60036"/>
    <lineage>
        <taxon>Bacteria</taxon>
        <taxon>Pseudomonadati</taxon>
        <taxon>Thermodesulfobacteriota</taxon>
        <taxon>Desulfuromonadia</taxon>
        <taxon>Geobacterales</taxon>
        <taxon>Geobacteraceae</taxon>
        <taxon>Geoanaerobacter</taxon>
    </lineage>
</organism>
<keyword evidence="3" id="KW-0732">Signal</keyword>
<sequence length="249" mass="27594">MTETAEGKKEMLETMVIRELILQQAKKDGIDKSQLVADKLEDIKKRLVVEAYLKKKVEEQSNISDADLQKFYDENKDKFKSGDQIKASHILVKDEKLAQEILGKLKAGGSFEELAKKNSMDSAGAKGGDLGWFSKGSMLPEFEKAAFSLKEGETSGIVKTKFGFHIIKLTGKRAAGQRAFAEVKDQIKAALLPTKQQEVFQKLKDELKKSSKYTIKEDVLKKMDGSGDGADKDKQPEAPKSAPPAPEKK</sequence>
<feature type="domain" description="PpiC" evidence="8">
    <location>
        <begin position="82"/>
        <end position="171"/>
    </location>
</feature>
<protein>
    <recommendedName>
        <fullName evidence="2">peptidylprolyl isomerase</fullName>
        <ecNumber evidence="2">5.2.1.8</ecNumber>
    </recommendedName>
</protein>
<evidence type="ECO:0000256" key="5">
    <source>
        <dbReference type="ARBA" id="ARBA00023235"/>
    </source>
</evidence>
<dbReference type="AlphaFoldDB" id="A0AAW4L2R5"/>
<accession>A0AAW4L2R5</accession>
<dbReference type="EMBL" id="JAHCVJ010000002">
    <property type="protein sequence ID" value="MBT0664095.1"/>
    <property type="molecule type" value="Genomic_DNA"/>
</dbReference>
<evidence type="ECO:0000256" key="1">
    <source>
        <dbReference type="ARBA" id="ARBA00000971"/>
    </source>
</evidence>
<evidence type="ECO:0000256" key="6">
    <source>
        <dbReference type="PROSITE-ProRule" id="PRU00278"/>
    </source>
</evidence>
<dbReference type="PROSITE" id="PS50198">
    <property type="entry name" value="PPIC_PPIASE_2"/>
    <property type="match status" value="1"/>
</dbReference>
<dbReference type="Gene3D" id="3.10.50.40">
    <property type="match status" value="1"/>
</dbReference>
<gene>
    <name evidence="9" type="ORF">KI809_07245</name>
</gene>